<dbReference type="Proteomes" id="UP000233535">
    <property type="component" value="Unassembled WGS sequence"/>
</dbReference>
<dbReference type="Pfam" id="PF03992">
    <property type="entry name" value="ABM"/>
    <property type="match status" value="1"/>
</dbReference>
<dbReference type="SUPFAM" id="SSF54909">
    <property type="entry name" value="Dimeric alpha+beta barrel"/>
    <property type="match status" value="1"/>
</dbReference>
<organism evidence="2 3">
    <name type="scientific">Labilibaculum filiforme</name>
    <dbReference type="NCBI Taxonomy" id="1940526"/>
    <lineage>
        <taxon>Bacteria</taxon>
        <taxon>Pseudomonadati</taxon>
        <taxon>Bacteroidota</taxon>
        <taxon>Bacteroidia</taxon>
        <taxon>Marinilabiliales</taxon>
        <taxon>Marinifilaceae</taxon>
        <taxon>Labilibaculum</taxon>
    </lineage>
</organism>
<dbReference type="RefSeq" id="WP_101262051.1">
    <property type="nucleotide sequence ID" value="NZ_MVDD01000010.1"/>
</dbReference>
<reference evidence="2 3" key="1">
    <citation type="journal article" date="2017" name="Front. Microbiol.">
        <title>Labilibaculum manganireducens gen. nov., sp. nov. and Labilibaculum filiforme sp. nov., Novel Bacteroidetes Isolated from Subsurface Sediments of the Baltic Sea.</title>
        <authorList>
            <person name="Vandieken V."/>
            <person name="Marshall I.P."/>
            <person name="Niemann H."/>
            <person name="Engelen B."/>
            <person name="Cypionka H."/>
        </authorList>
    </citation>
    <scope>NUCLEOTIDE SEQUENCE [LARGE SCALE GENOMIC DNA]</scope>
    <source>
        <strain evidence="2 3">59.16B</strain>
    </source>
</reference>
<evidence type="ECO:0000313" key="2">
    <source>
        <dbReference type="EMBL" id="PKQ62023.1"/>
    </source>
</evidence>
<dbReference type="Gene3D" id="3.30.70.100">
    <property type="match status" value="1"/>
</dbReference>
<keyword evidence="3" id="KW-1185">Reference proteome</keyword>
<accession>A0A2N3HVG0</accession>
<sequence>MIIRFVKLEIHPEHILDFKTFTSAEKEDIITFPGCSHLEVLQDVNNPSVFFTVSHWQSENALNQYRDSSFFQTNWKKVKLWFTAKPEAWSLSK</sequence>
<protein>
    <recommendedName>
        <fullName evidence="1">ABM domain-containing protein</fullName>
    </recommendedName>
</protein>
<dbReference type="AlphaFoldDB" id="A0A2N3HVG0"/>
<dbReference type="InterPro" id="IPR007138">
    <property type="entry name" value="ABM_dom"/>
</dbReference>
<comment type="caution">
    <text evidence="2">The sequence shown here is derived from an EMBL/GenBank/DDBJ whole genome shotgun (WGS) entry which is preliminary data.</text>
</comment>
<dbReference type="PROSITE" id="PS51725">
    <property type="entry name" value="ABM"/>
    <property type="match status" value="1"/>
</dbReference>
<dbReference type="InterPro" id="IPR011008">
    <property type="entry name" value="Dimeric_a/b-barrel"/>
</dbReference>
<feature type="domain" description="ABM" evidence="1">
    <location>
        <begin position="2"/>
        <end position="91"/>
    </location>
</feature>
<dbReference type="EMBL" id="MVDD01000010">
    <property type="protein sequence ID" value="PKQ62023.1"/>
    <property type="molecule type" value="Genomic_DNA"/>
</dbReference>
<evidence type="ECO:0000313" key="3">
    <source>
        <dbReference type="Proteomes" id="UP000233535"/>
    </source>
</evidence>
<gene>
    <name evidence="2" type="ORF">BZG02_13875</name>
</gene>
<proteinExistence type="predicted"/>
<dbReference type="OrthoDB" id="1120859at2"/>
<name>A0A2N3HVG0_9BACT</name>
<evidence type="ECO:0000259" key="1">
    <source>
        <dbReference type="PROSITE" id="PS51725"/>
    </source>
</evidence>